<dbReference type="AlphaFoldDB" id="A0A2S7IL92"/>
<evidence type="ECO:0000256" key="6">
    <source>
        <dbReference type="ARBA" id="ARBA00022833"/>
    </source>
</evidence>
<comment type="caution">
    <text evidence="12">The sequence shown here is derived from an EMBL/GenBank/DDBJ whole genome shotgun (WGS) entry which is preliminary data.</text>
</comment>
<feature type="region of interest" description="Disordered" evidence="11">
    <location>
        <begin position="25"/>
        <end position="49"/>
    </location>
</feature>
<comment type="catalytic activity">
    <reaction evidence="8">
        <text>adenosine + phosphate = alpha-D-ribose 1-phosphate + adenine</text>
        <dbReference type="Rhea" id="RHEA:27642"/>
        <dbReference type="ChEBI" id="CHEBI:16335"/>
        <dbReference type="ChEBI" id="CHEBI:16708"/>
        <dbReference type="ChEBI" id="CHEBI:43474"/>
        <dbReference type="ChEBI" id="CHEBI:57720"/>
        <dbReference type="EC" id="2.4.2.1"/>
    </reaction>
    <physiologicalReaction direction="left-to-right" evidence="8">
        <dbReference type="Rhea" id="RHEA:27643"/>
    </physiologicalReaction>
</comment>
<dbReference type="Pfam" id="PF02578">
    <property type="entry name" value="Cu-oxidase_4"/>
    <property type="match status" value="1"/>
</dbReference>
<evidence type="ECO:0000256" key="5">
    <source>
        <dbReference type="ARBA" id="ARBA00022801"/>
    </source>
</evidence>
<dbReference type="PANTHER" id="PTHR30616">
    <property type="entry name" value="UNCHARACTERIZED PROTEIN YFIH"/>
    <property type="match status" value="1"/>
</dbReference>
<dbReference type="NCBIfam" id="TIGR00726">
    <property type="entry name" value="peptidoglycan editing factor PgeF"/>
    <property type="match status" value="1"/>
</dbReference>
<comment type="similarity">
    <text evidence="2 10">Belongs to the purine nucleoside phosphorylase YfiH/LACC1 family.</text>
</comment>
<dbReference type="GO" id="GO:0005507">
    <property type="term" value="F:copper ion binding"/>
    <property type="evidence" value="ECO:0007669"/>
    <property type="project" value="TreeGrafter"/>
</dbReference>
<evidence type="ECO:0000256" key="8">
    <source>
        <dbReference type="ARBA" id="ARBA00048968"/>
    </source>
</evidence>
<evidence type="ECO:0000256" key="2">
    <source>
        <dbReference type="ARBA" id="ARBA00007353"/>
    </source>
</evidence>
<keyword evidence="3" id="KW-0808">Transferase</keyword>
<keyword evidence="13" id="KW-1185">Reference proteome</keyword>
<evidence type="ECO:0000256" key="1">
    <source>
        <dbReference type="ARBA" id="ARBA00000553"/>
    </source>
</evidence>
<protein>
    <recommendedName>
        <fullName evidence="10">Purine nucleoside phosphorylase</fullName>
    </recommendedName>
</protein>
<comment type="catalytic activity">
    <reaction evidence="1">
        <text>inosine + phosphate = alpha-D-ribose 1-phosphate + hypoxanthine</text>
        <dbReference type="Rhea" id="RHEA:27646"/>
        <dbReference type="ChEBI" id="CHEBI:17368"/>
        <dbReference type="ChEBI" id="CHEBI:17596"/>
        <dbReference type="ChEBI" id="CHEBI:43474"/>
        <dbReference type="ChEBI" id="CHEBI:57720"/>
        <dbReference type="EC" id="2.4.2.1"/>
    </reaction>
    <physiologicalReaction direction="left-to-right" evidence="1">
        <dbReference type="Rhea" id="RHEA:27647"/>
    </physiologicalReaction>
</comment>
<keyword evidence="4" id="KW-0479">Metal-binding</keyword>
<dbReference type="OrthoDB" id="4279at2"/>
<gene>
    <name evidence="12" type="primary">pgeF</name>
    <name evidence="12" type="ORF">C5O19_02140</name>
</gene>
<evidence type="ECO:0000256" key="4">
    <source>
        <dbReference type="ARBA" id="ARBA00022723"/>
    </source>
</evidence>
<dbReference type="Proteomes" id="UP000239590">
    <property type="component" value="Unassembled WGS sequence"/>
</dbReference>
<proteinExistence type="inferred from homology"/>
<evidence type="ECO:0000256" key="3">
    <source>
        <dbReference type="ARBA" id="ARBA00022679"/>
    </source>
</evidence>
<comment type="catalytic activity">
    <reaction evidence="7">
        <text>adenosine + H2O + H(+) = inosine + NH4(+)</text>
        <dbReference type="Rhea" id="RHEA:24408"/>
        <dbReference type="ChEBI" id="CHEBI:15377"/>
        <dbReference type="ChEBI" id="CHEBI:15378"/>
        <dbReference type="ChEBI" id="CHEBI:16335"/>
        <dbReference type="ChEBI" id="CHEBI:17596"/>
        <dbReference type="ChEBI" id="CHEBI:28938"/>
        <dbReference type="EC" id="3.5.4.4"/>
    </reaction>
    <physiologicalReaction direction="left-to-right" evidence="7">
        <dbReference type="Rhea" id="RHEA:24409"/>
    </physiologicalReaction>
</comment>
<dbReference type="InterPro" id="IPR038371">
    <property type="entry name" value="Cu_polyphenol_OxRdtase_sf"/>
</dbReference>
<dbReference type="GO" id="GO:0016787">
    <property type="term" value="F:hydrolase activity"/>
    <property type="evidence" value="ECO:0007669"/>
    <property type="project" value="UniProtKB-KW"/>
</dbReference>
<dbReference type="GO" id="GO:0017061">
    <property type="term" value="F:S-methyl-5-thioadenosine phosphorylase activity"/>
    <property type="evidence" value="ECO:0007669"/>
    <property type="project" value="UniProtKB-EC"/>
</dbReference>
<evidence type="ECO:0000256" key="7">
    <source>
        <dbReference type="ARBA" id="ARBA00047989"/>
    </source>
</evidence>
<evidence type="ECO:0000256" key="10">
    <source>
        <dbReference type="RuleBase" id="RU361274"/>
    </source>
</evidence>
<sequence>MPISSRLFYSPPIFHSFPELIAGESTRHGGVSEPPYASLNLGGSTQDDPEHVAENRRRFYASLGIEADQVASSHQVHGSEVWVTDQPGRQQGHDAVITNQPGVFTLVTVADCTPILVYDAGTKAVAAIHAGWRGTVAGIVAKTLQTMQEQYGTQPKDCYGYVGTCIDECSFEVGADVADHFISDFKRWDETREKFFVDLKAANAQQLRDFGMPEHQIGISPYSTVLNNQDYFSHRLEKGLTGRMVAVIGRK</sequence>
<dbReference type="PANTHER" id="PTHR30616:SF2">
    <property type="entry name" value="PURINE NUCLEOSIDE PHOSPHORYLASE LACC1"/>
    <property type="match status" value="1"/>
</dbReference>
<comment type="catalytic activity">
    <reaction evidence="9">
        <text>S-methyl-5'-thioadenosine + phosphate = 5-(methylsulfanyl)-alpha-D-ribose 1-phosphate + adenine</text>
        <dbReference type="Rhea" id="RHEA:11852"/>
        <dbReference type="ChEBI" id="CHEBI:16708"/>
        <dbReference type="ChEBI" id="CHEBI:17509"/>
        <dbReference type="ChEBI" id="CHEBI:43474"/>
        <dbReference type="ChEBI" id="CHEBI:58533"/>
        <dbReference type="EC" id="2.4.2.28"/>
    </reaction>
    <physiologicalReaction direction="left-to-right" evidence="9">
        <dbReference type="Rhea" id="RHEA:11853"/>
    </physiologicalReaction>
</comment>
<keyword evidence="6" id="KW-0862">Zinc</keyword>
<dbReference type="InterPro" id="IPR011324">
    <property type="entry name" value="Cytotoxic_necrot_fac-like_cat"/>
</dbReference>
<reference evidence="13" key="1">
    <citation type="submission" date="2018-02" db="EMBL/GenBank/DDBJ databases">
        <title>Genome sequencing of Solimonas sp. HR-BB.</title>
        <authorList>
            <person name="Lee Y."/>
            <person name="Jeon C.O."/>
        </authorList>
    </citation>
    <scope>NUCLEOTIDE SEQUENCE [LARGE SCALE GENOMIC DNA]</scope>
    <source>
        <strain evidence="13">HR-U</strain>
    </source>
</reference>
<dbReference type="SUPFAM" id="SSF64438">
    <property type="entry name" value="CNF1/YfiH-like putative cysteine hydrolases"/>
    <property type="match status" value="1"/>
</dbReference>
<evidence type="ECO:0000313" key="13">
    <source>
        <dbReference type="Proteomes" id="UP000239590"/>
    </source>
</evidence>
<organism evidence="12 13">
    <name type="scientific">Siphonobacter curvatus</name>
    <dbReference type="NCBI Taxonomy" id="2094562"/>
    <lineage>
        <taxon>Bacteria</taxon>
        <taxon>Pseudomonadati</taxon>
        <taxon>Bacteroidota</taxon>
        <taxon>Cytophagia</taxon>
        <taxon>Cytophagales</taxon>
        <taxon>Cytophagaceae</taxon>
        <taxon>Siphonobacter</taxon>
    </lineage>
</organism>
<accession>A0A2S7IL92</accession>
<dbReference type="EMBL" id="PTRA01000001">
    <property type="protein sequence ID" value="PQA58494.1"/>
    <property type="molecule type" value="Genomic_DNA"/>
</dbReference>
<dbReference type="Gene3D" id="3.60.140.10">
    <property type="entry name" value="CNF1/YfiH-like putative cysteine hydrolases"/>
    <property type="match status" value="1"/>
</dbReference>
<dbReference type="RefSeq" id="WP_104709709.1">
    <property type="nucleotide sequence ID" value="NZ_PTRA01000001.1"/>
</dbReference>
<dbReference type="InterPro" id="IPR003730">
    <property type="entry name" value="Cu_polyphenol_OxRdtase"/>
</dbReference>
<keyword evidence="5" id="KW-0378">Hydrolase</keyword>
<evidence type="ECO:0000313" key="12">
    <source>
        <dbReference type="EMBL" id="PQA58494.1"/>
    </source>
</evidence>
<evidence type="ECO:0000256" key="9">
    <source>
        <dbReference type="ARBA" id="ARBA00049893"/>
    </source>
</evidence>
<name>A0A2S7IL92_9BACT</name>
<dbReference type="CDD" id="cd16833">
    <property type="entry name" value="YfiH"/>
    <property type="match status" value="1"/>
</dbReference>
<evidence type="ECO:0000256" key="11">
    <source>
        <dbReference type="SAM" id="MobiDB-lite"/>
    </source>
</evidence>